<feature type="domain" description="2EXR" evidence="1">
    <location>
        <begin position="8"/>
        <end position="102"/>
    </location>
</feature>
<dbReference type="AlphaFoldDB" id="A0A2T4BRT5"/>
<sequence length="395" mass="46438">MESQSISFPQFALLPTELRLAIWFYCLPHRVAQRDNPFQIERLREEQKCWSIRPSLKNAAPPRIASVCRESRQVAMRWGKMVSQDYTWNLGPIWIQPRLDTFHLNFTPEAAWNSDGGPWEPREFLIDGLNWLDEVPLSMSAEYYFQFDLEMLDLAMMRYTPCIKIKDNLVDEDLDVVYNEYAECYPRPFTKVSLSATMAFIIIHAQRRHAVASGLFGLLLDAPVQLVDFDDEQRIRSFRILFESDSSNRKRTEVIGLFSRILSPVFRSRVQAWRDKVDWLMMATAWLRAKMNRENCIPFDEGPLAAWNPVIEDYEDGRRLIYMRRERENYENLFDNENPWVIQAKKELPRVAPKILFMLCTDDCDVDGNVGMVPSVRHSPTENDFYEVRGGYDYL</sequence>
<dbReference type="OrthoDB" id="3540486at2759"/>
<protein>
    <recommendedName>
        <fullName evidence="1">2EXR domain-containing protein</fullName>
    </recommendedName>
</protein>
<dbReference type="PANTHER" id="PTHR35910:SF1">
    <property type="entry name" value="2EXR DOMAIN-CONTAINING PROTEIN"/>
    <property type="match status" value="1"/>
</dbReference>
<accession>A0A2T4BRT5</accession>
<name>A0A2T4BRT5_TRILO</name>
<evidence type="ECO:0000259" key="1">
    <source>
        <dbReference type="Pfam" id="PF20150"/>
    </source>
</evidence>
<reference evidence="2 3" key="1">
    <citation type="submission" date="2016-07" db="EMBL/GenBank/DDBJ databases">
        <title>Multiple horizontal gene transfer events from other fungi enriched the ability of initially mycotrophic Trichoderma (Ascomycota) to feed on dead plant biomass.</title>
        <authorList>
            <consortium name="DOE Joint Genome Institute"/>
            <person name="Aerts A."/>
            <person name="Atanasova L."/>
            <person name="Chenthamara K."/>
            <person name="Zhang J."/>
            <person name="Grujic M."/>
            <person name="Henrissat B."/>
            <person name="Kuo A."/>
            <person name="Salamov A."/>
            <person name="Lipzen A."/>
            <person name="Labutti K."/>
            <person name="Barry K."/>
            <person name="Miao Y."/>
            <person name="Rahimi M.J."/>
            <person name="Shen Q."/>
            <person name="Grigoriev I.V."/>
            <person name="Kubicek C.P."/>
            <person name="Druzhinina I.S."/>
        </authorList>
    </citation>
    <scope>NUCLEOTIDE SEQUENCE [LARGE SCALE GENOMIC DNA]</scope>
    <source>
        <strain evidence="2 3">ATCC 18648</strain>
    </source>
</reference>
<evidence type="ECO:0000313" key="3">
    <source>
        <dbReference type="Proteomes" id="UP000240760"/>
    </source>
</evidence>
<organism evidence="2 3">
    <name type="scientific">Trichoderma longibrachiatum ATCC 18648</name>
    <dbReference type="NCBI Taxonomy" id="983965"/>
    <lineage>
        <taxon>Eukaryota</taxon>
        <taxon>Fungi</taxon>
        <taxon>Dikarya</taxon>
        <taxon>Ascomycota</taxon>
        <taxon>Pezizomycotina</taxon>
        <taxon>Sordariomycetes</taxon>
        <taxon>Hypocreomycetidae</taxon>
        <taxon>Hypocreales</taxon>
        <taxon>Hypocreaceae</taxon>
        <taxon>Trichoderma</taxon>
    </lineage>
</organism>
<gene>
    <name evidence="2" type="ORF">M440DRAFT_1405780</name>
</gene>
<proteinExistence type="predicted"/>
<dbReference type="STRING" id="983965.A0A2T4BRT5"/>
<dbReference type="PANTHER" id="PTHR35910">
    <property type="entry name" value="2EXR DOMAIN-CONTAINING PROTEIN"/>
    <property type="match status" value="1"/>
</dbReference>
<dbReference type="InterPro" id="IPR045518">
    <property type="entry name" value="2EXR"/>
</dbReference>
<dbReference type="Pfam" id="PF20150">
    <property type="entry name" value="2EXR"/>
    <property type="match status" value="1"/>
</dbReference>
<evidence type="ECO:0000313" key="2">
    <source>
        <dbReference type="EMBL" id="PTB72023.1"/>
    </source>
</evidence>
<dbReference type="Proteomes" id="UP000240760">
    <property type="component" value="Unassembled WGS sequence"/>
</dbReference>
<dbReference type="EMBL" id="KZ679143">
    <property type="protein sequence ID" value="PTB72023.1"/>
    <property type="molecule type" value="Genomic_DNA"/>
</dbReference>
<keyword evidence="3" id="KW-1185">Reference proteome</keyword>